<accession>A0A1I2E6K7</accession>
<organism evidence="1 2">
    <name type="scientific">Paracidovorax wautersii</name>
    <dbReference type="NCBI Taxonomy" id="1177982"/>
    <lineage>
        <taxon>Bacteria</taxon>
        <taxon>Pseudomonadati</taxon>
        <taxon>Pseudomonadota</taxon>
        <taxon>Betaproteobacteria</taxon>
        <taxon>Burkholderiales</taxon>
        <taxon>Comamonadaceae</taxon>
        <taxon>Paracidovorax</taxon>
    </lineage>
</organism>
<name>A0A1I2E6K7_9BURK</name>
<protein>
    <submittedName>
        <fullName evidence="1">Uncharacterized protein</fullName>
    </submittedName>
</protein>
<dbReference type="AlphaFoldDB" id="A0A1I2E6K7"/>
<evidence type="ECO:0000313" key="1">
    <source>
        <dbReference type="EMBL" id="SFE88475.1"/>
    </source>
</evidence>
<dbReference type="RefSeq" id="WP_092939622.1">
    <property type="nucleotide sequence ID" value="NZ_FONX01000006.1"/>
</dbReference>
<dbReference type="EMBL" id="FONX01000006">
    <property type="protein sequence ID" value="SFE88475.1"/>
    <property type="molecule type" value="Genomic_DNA"/>
</dbReference>
<keyword evidence="2" id="KW-1185">Reference proteome</keyword>
<dbReference type="Proteomes" id="UP000199119">
    <property type="component" value="Unassembled WGS sequence"/>
</dbReference>
<reference evidence="2" key="1">
    <citation type="submission" date="2016-10" db="EMBL/GenBank/DDBJ databases">
        <authorList>
            <person name="Varghese N."/>
            <person name="Submissions S."/>
        </authorList>
    </citation>
    <scope>NUCLEOTIDE SEQUENCE [LARGE SCALE GENOMIC DNA]</scope>
    <source>
        <strain evidence="2">DSM 27981</strain>
    </source>
</reference>
<proteinExistence type="predicted"/>
<gene>
    <name evidence="1" type="ORF">SAMN04489711_106261</name>
</gene>
<evidence type="ECO:0000313" key="2">
    <source>
        <dbReference type="Proteomes" id="UP000199119"/>
    </source>
</evidence>
<sequence>MNEELREELNELHRHIAWLAANTSAVNTIVRALAEANADNKVFAAMLEKQFRQRDASLTASPVRDSQIAEYKNAVMELIPAALRDQLRDPHG</sequence>